<dbReference type="InterPro" id="IPR036412">
    <property type="entry name" value="HAD-like_sf"/>
</dbReference>
<proteinExistence type="predicted"/>
<dbReference type="Pfam" id="PF12689">
    <property type="entry name" value="Acid_PPase"/>
    <property type="match status" value="1"/>
</dbReference>
<dbReference type="STRING" id="857340.A0A086T7J2"/>
<dbReference type="PANTHER" id="PTHR17901">
    <property type="entry name" value="MAGNESIUM-DEPENDENT PHOSPHATASE 1 MDP1"/>
    <property type="match status" value="1"/>
</dbReference>
<reference evidence="3" key="1">
    <citation type="journal article" date="2014" name="Genome Announc.">
        <title>Genome sequence and annotation of Acremonium chrysogenum, producer of the beta-lactam antibiotic cephalosporin C.</title>
        <authorList>
            <person name="Terfehr D."/>
            <person name="Dahlmann T.A."/>
            <person name="Specht T."/>
            <person name="Zadra I."/>
            <person name="Kuernsteiner H."/>
            <person name="Kueck U."/>
        </authorList>
    </citation>
    <scope>NUCLEOTIDE SEQUENCE [LARGE SCALE GENOMIC DNA]</scope>
    <source>
        <strain evidence="3">ATCC 11550 / CBS 779.69 / DSM 880 / IAM 14645 / JCM 23072 / IMI 49137</strain>
    </source>
</reference>
<dbReference type="Gene3D" id="3.40.50.1000">
    <property type="entry name" value="HAD superfamily/HAD-like"/>
    <property type="match status" value="1"/>
</dbReference>
<dbReference type="AlphaFoldDB" id="A0A086T7J2"/>
<dbReference type="Proteomes" id="UP000029964">
    <property type="component" value="Unassembled WGS sequence"/>
</dbReference>
<dbReference type="HOGENOM" id="CLU_071162_0_0_1"/>
<name>A0A086T7J2_HAPC1</name>
<dbReference type="InterPro" id="IPR023214">
    <property type="entry name" value="HAD_sf"/>
</dbReference>
<dbReference type="NCBIfam" id="TIGR01685">
    <property type="entry name" value="MDP-1"/>
    <property type="match status" value="1"/>
</dbReference>
<dbReference type="GO" id="GO:0003993">
    <property type="term" value="F:acid phosphatase activity"/>
    <property type="evidence" value="ECO:0007669"/>
    <property type="project" value="TreeGrafter"/>
</dbReference>
<protein>
    <submittedName>
        <fullName evidence="2">Putative magnesium-dependent phosphatase-like protein</fullName>
    </submittedName>
</protein>
<dbReference type="SFLD" id="SFLDG01129">
    <property type="entry name" value="C1.5:_HAD__Beta-PGM__Phosphata"/>
    <property type="match status" value="1"/>
</dbReference>
<dbReference type="InterPro" id="IPR010036">
    <property type="entry name" value="MDP_1_eu_arc"/>
</dbReference>
<comment type="caution">
    <text evidence="2">The sequence shown here is derived from an EMBL/GenBank/DDBJ whole genome shotgun (WGS) entry which is preliminary data.</text>
</comment>
<feature type="compositionally biased region" description="Low complexity" evidence="1">
    <location>
        <begin position="8"/>
        <end position="21"/>
    </location>
</feature>
<dbReference type="SFLD" id="SFLDS00003">
    <property type="entry name" value="Haloacid_Dehalogenase"/>
    <property type="match status" value="1"/>
</dbReference>
<organism evidence="2 3">
    <name type="scientific">Hapsidospora chrysogenum (strain ATCC 11550 / CBS 779.69 / DSM 880 / IAM 14645 / JCM 23072 / IMI 49137)</name>
    <name type="common">Acremonium chrysogenum</name>
    <dbReference type="NCBI Taxonomy" id="857340"/>
    <lineage>
        <taxon>Eukaryota</taxon>
        <taxon>Fungi</taxon>
        <taxon>Dikarya</taxon>
        <taxon>Ascomycota</taxon>
        <taxon>Pezizomycotina</taxon>
        <taxon>Sordariomycetes</taxon>
        <taxon>Hypocreomycetidae</taxon>
        <taxon>Hypocreales</taxon>
        <taxon>Bionectriaceae</taxon>
        <taxon>Hapsidospora</taxon>
    </lineage>
</organism>
<dbReference type="OrthoDB" id="2865258at2759"/>
<dbReference type="SFLD" id="SFLDG01131">
    <property type="entry name" value="C1.5.2:_MDP_Like"/>
    <property type="match status" value="1"/>
</dbReference>
<dbReference type="EMBL" id="JPKY01000034">
    <property type="protein sequence ID" value="KFH45324.1"/>
    <property type="molecule type" value="Genomic_DNA"/>
</dbReference>
<keyword evidence="3" id="KW-1185">Reference proteome</keyword>
<accession>A0A086T7J2</accession>
<evidence type="ECO:0000313" key="2">
    <source>
        <dbReference type="EMBL" id="KFH45324.1"/>
    </source>
</evidence>
<evidence type="ECO:0000256" key="1">
    <source>
        <dbReference type="SAM" id="MobiDB-lite"/>
    </source>
</evidence>
<feature type="region of interest" description="Disordered" evidence="1">
    <location>
        <begin position="1"/>
        <end position="24"/>
    </location>
</feature>
<evidence type="ECO:0000313" key="3">
    <source>
        <dbReference type="Proteomes" id="UP000029964"/>
    </source>
</evidence>
<gene>
    <name evidence="2" type="ORF">ACRE_038930</name>
</gene>
<dbReference type="PANTHER" id="PTHR17901:SF14">
    <property type="entry name" value="MAGNESIUM-DEPENDENT PHOSPHATASE 1"/>
    <property type="match status" value="1"/>
</dbReference>
<sequence>MPRKLARQTTQTSSSSGLSLQNVVPPSLADASQPLPRLIVFDLDYTLWPFWVDTHVTPPLKPNAQHTAAADRFGEEYAFYADVPSILQALPQLPATPATADENDATTHYSSAGGGGGGVKLGVASRTCAPALARELLKMLHLTPPLLPDDGEQQQQQKTPPRRRAVDVFDAGLEIYPTSKIKHFEALQKRTGVRFEDMLFFDDEARNRDTETLGVTMWLVRDGVTWDEVEKGVVEWRRRRGYKAN</sequence>
<dbReference type="SUPFAM" id="SSF56784">
    <property type="entry name" value="HAD-like"/>
    <property type="match status" value="1"/>
</dbReference>